<organism evidence="1 2">
    <name type="scientific">Gregarina niphandrodes</name>
    <name type="common">Septate eugregarine</name>
    <dbReference type="NCBI Taxonomy" id="110365"/>
    <lineage>
        <taxon>Eukaryota</taxon>
        <taxon>Sar</taxon>
        <taxon>Alveolata</taxon>
        <taxon>Apicomplexa</taxon>
        <taxon>Conoidasida</taxon>
        <taxon>Gregarinasina</taxon>
        <taxon>Eugregarinorida</taxon>
        <taxon>Gregarinidae</taxon>
        <taxon>Gregarina</taxon>
    </lineage>
</organism>
<evidence type="ECO:0000313" key="1">
    <source>
        <dbReference type="EMBL" id="EZG43382.1"/>
    </source>
</evidence>
<dbReference type="GeneID" id="22915930"/>
<dbReference type="AlphaFoldDB" id="A0A023AXM0"/>
<evidence type="ECO:0000313" key="2">
    <source>
        <dbReference type="Proteomes" id="UP000019763"/>
    </source>
</evidence>
<gene>
    <name evidence="1" type="ORF">GNI_174750</name>
</gene>
<dbReference type="VEuPathDB" id="CryptoDB:GNI_174750"/>
<comment type="caution">
    <text evidence="1">The sequence shown here is derived from an EMBL/GenBank/DDBJ whole genome shotgun (WGS) entry which is preliminary data.</text>
</comment>
<keyword evidence="2" id="KW-1185">Reference proteome</keyword>
<accession>A0A023AXM0</accession>
<protein>
    <submittedName>
        <fullName evidence="1">Uncharacterized protein</fullName>
    </submittedName>
</protein>
<proteinExistence type="predicted"/>
<dbReference type="RefSeq" id="XP_011133387.1">
    <property type="nucleotide sequence ID" value="XM_011135085.1"/>
</dbReference>
<reference evidence="1" key="1">
    <citation type="submission" date="2013-12" db="EMBL/GenBank/DDBJ databases">
        <authorList>
            <person name="Omoto C.K."/>
            <person name="Sibley D."/>
            <person name="Venepally P."/>
            <person name="Hadjithomas M."/>
            <person name="Karamycheva S."/>
            <person name="Brunk B."/>
            <person name="Roos D."/>
            <person name="Caler E."/>
            <person name="Lorenzi H."/>
        </authorList>
    </citation>
    <scope>NUCLEOTIDE SEQUENCE</scope>
</reference>
<dbReference type="EMBL" id="AFNH02001314">
    <property type="protein sequence ID" value="EZG43382.1"/>
    <property type="molecule type" value="Genomic_DNA"/>
</dbReference>
<sequence>MTSPGEEICGSLATQCLVWDRRIECDRGCPPPMPGCVRLGFGNADNVTLRLFLAVALQAVDQLMKSQGTLFSPEQIHVVRHDIHPMVRLDFSNAARYVDRKKASDEAARVSMAQAVLVKVAKNGHLTPCDPIGPLKTFMASMNELWEALFKTYKGIEPSGDYKSFYWKGICRPVLGLGDGLVEAASAEKSLCPRCEPGPVFSLPVWSSVMELSLSAKSPDLRDFVPADHRVPMCEWIVLASDGGEYTPYGEWPPRDCKDGIWQKEMCAMRVRVKAEARRQGVQWSRYPWPSTWKPEQLDSPVTLRTFQECIQWDLDERAAFWRVANLGDLLKSYRLSSEVVTQLEKDALELIDTAQNIDPCKHGRGWYIGSYPQAYVVLEPTDGGRTSRLCLATGPVCLTAQNKEEARRRHTKFWDQVRNDAGCKT</sequence>
<dbReference type="Proteomes" id="UP000019763">
    <property type="component" value="Unassembled WGS sequence"/>
</dbReference>
<name>A0A023AXM0_GRENI</name>